<organism evidence="2 3">
    <name type="scientific">Nothobranchius furzeri</name>
    <name type="common">Turquoise killifish</name>
    <dbReference type="NCBI Taxonomy" id="105023"/>
    <lineage>
        <taxon>Eukaryota</taxon>
        <taxon>Metazoa</taxon>
        <taxon>Chordata</taxon>
        <taxon>Craniata</taxon>
        <taxon>Vertebrata</taxon>
        <taxon>Euteleostomi</taxon>
        <taxon>Actinopterygii</taxon>
        <taxon>Neopterygii</taxon>
        <taxon>Teleostei</taxon>
        <taxon>Neoteleostei</taxon>
        <taxon>Acanthomorphata</taxon>
        <taxon>Ovalentaria</taxon>
        <taxon>Atherinomorphae</taxon>
        <taxon>Cyprinodontiformes</taxon>
        <taxon>Nothobranchiidae</taxon>
        <taxon>Nothobranchius</taxon>
    </lineage>
</organism>
<dbReference type="InterPro" id="IPR043502">
    <property type="entry name" value="DNA/RNA_pol_sf"/>
</dbReference>
<dbReference type="Ensembl" id="ENSNFUT00015019206.1">
    <property type="protein sequence ID" value="ENSNFUP00015018377.1"/>
    <property type="gene ID" value="ENSNFUG00015008739.1"/>
</dbReference>
<dbReference type="Proteomes" id="UP000694548">
    <property type="component" value="Chromosome sgr07"/>
</dbReference>
<dbReference type="GeneTree" id="ENSGT01150000286909"/>
<reference evidence="2" key="3">
    <citation type="submission" date="2025-09" db="UniProtKB">
        <authorList>
            <consortium name="Ensembl"/>
        </authorList>
    </citation>
    <scope>IDENTIFICATION</scope>
</reference>
<name>A0A8C6LFW3_NOTFU</name>
<reference evidence="2" key="2">
    <citation type="submission" date="2025-08" db="UniProtKB">
        <authorList>
            <consortium name="Ensembl"/>
        </authorList>
    </citation>
    <scope>IDENTIFICATION</scope>
</reference>
<dbReference type="AlphaFoldDB" id="A0A8C6LFW3"/>
<dbReference type="Pfam" id="PF00078">
    <property type="entry name" value="RVT_1"/>
    <property type="match status" value="1"/>
</dbReference>
<reference evidence="2" key="1">
    <citation type="submission" date="2014-08" db="EMBL/GenBank/DDBJ databases">
        <authorList>
            <person name="Senf B."/>
            <person name="Petzold A."/>
            <person name="Downie B.R."/>
            <person name="Koch P."/>
            <person name="Platzer M."/>
        </authorList>
    </citation>
    <scope>NUCLEOTIDE SEQUENCE [LARGE SCALE GENOMIC DNA]</scope>
    <source>
        <strain evidence="2">GRZ</strain>
    </source>
</reference>
<feature type="domain" description="Reverse transcriptase" evidence="1">
    <location>
        <begin position="33"/>
        <end position="305"/>
    </location>
</feature>
<sequence length="343" mass="38223">MKSSGSPDDILPPHLLKEVFPAIGRYILHFINTSLASCVAPPGFKHAVVQPLLKKPGLDTLAPSNCHPISKLPFLAKILERVVYDQQSTHLAAHNVMDVFQSGFRPLHSTESSLLRVFNDIFMVTASGSCVVLVLLDLFAAFDTVDHNILLLRLEEVAAIQGTALTWFMSYLSDRSQRVVLNNISSRTAPLSCGVPQGSILGPLLFSLYRLPLSLILKQHSVHYHLYADDCQIYMSVKPQQSIRPLLDCVHDVKCWLTTNCLHLNDSKTELILFNPARPSAFQTPDFSSISPNLKTVVTNLGVKMDSSPRMDAQVNATVKSCFFQLRHLVKLKAVLSRRIWNQ</sequence>
<evidence type="ECO:0000313" key="2">
    <source>
        <dbReference type="Ensembl" id="ENSNFUP00015018377.1"/>
    </source>
</evidence>
<proteinExistence type="predicted"/>
<dbReference type="SUPFAM" id="SSF56672">
    <property type="entry name" value="DNA/RNA polymerases"/>
    <property type="match status" value="1"/>
</dbReference>
<protein>
    <recommendedName>
        <fullName evidence="1">Reverse transcriptase domain-containing protein</fullName>
    </recommendedName>
</protein>
<keyword evidence="3" id="KW-1185">Reference proteome</keyword>
<evidence type="ECO:0000259" key="1">
    <source>
        <dbReference type="PROSITE" id="PS50878"/>
    </source>
</evidence>
<accession>A0A8C6LFW3</accession>
<dbReference type="PANTHER" id="PTHR33332">
    <property type="entry name" value="REVERSE TRANSCRIPTASE DOMAIN-CONTAINING PROTEIN"/>
    <property type="match status" value="1"/>
</dbReference>
<dbReference type="CDD" id="cd01650">
    <property type="entry name" value="RT_nLTR_like"/>
    <property type="match status" value="1"/>
</dbReference>
<dbReference type="InterPro" id="IPR000477">
    <property type="entry name" value="RT_dom"/>
</dbReference>
<dbReference type="PROSITE" id="PS50878">
    <property type="entry name" value="RT_POL"/>
    <property type="match status" value="1"/>
</dbReference>
<evidence type="ECO:0000313" key="3">
    <source>
        <dbReference type="Proteomes" id="UP000694548"/>
    </source>
</evidence>